<dbReference type="Proteomes" id="UP001050975">
    <property type="component" value="Unassembled WGS sequence"/>
</dbReference>
<dbReference type="Pfam" id="PF07878">
    <property type="entry name" value="RHH_5"/>
    <property type="match status" value="1"/>
</dbReference>
<dbReference type="InterPro" id="IPR012869">
    <property type="entry name" value="RHH_5"/>
</dbReference>
<gene>
    <name evidence="8" type="ORF">MiSe_42200</name>
</gene>
<dbReference type="GO" id="GO:0032196">
    <property type="term" value="P:transposition"/>
    <property type="evidence" value="ECO:0007669"/>
    <property type="project" value="UniProtKB-KW"/>
</dbReference>
<comment type="caution">
    <text evidence="8">The sequence shown here is derived from an EMBL/GenBank/DDBJ whole genome shotgun (WGS) entry which is preliminary data.</text>
</comment>
<evidence type="ECO:0000313" key="8">
    <source>
        <dbReference type="EMBL" id="GET39451.1"/>
    </source>
</evidence>
<name>A0AAV3XDH4_9CYAN</name>
<dbReference type="GO" id="GO:0006310">
    <property type="term" value="P:DNA recombination"/>
    <property type="evidence" value="ECO:0007669"/>
    <property type="project" value="UniProtKB-KW"/>
</dbReference>
<evidence type="ECO:0000256" key="1">
    <source>
        <dbReference type="ARBA" id="ARBA00008761"/>
    </source>
</evidence>
<evidence type="ECO:0000313" key="9">
    <source>
        <dbReference type="Proteomes" id="UP001050975"/>
    </source>
</evidence>
<feature type="domain" description="Cas12f1-like TNB" evidence="6">
    <location>
        <begin position="315"/>
        <end position="381"/>
    </location>
</feature>
<comment type="similarity">
    <text evidence="1">In the C-terminal section; belongs to the transposase 35 family.</text>
</comment>
<evidence type="ECO:0000256" key="3">
    <source>
        <dbReference type="ARBA" id="ARBA00023125"/>
    </source>
</evidence>
<dbReference type="RefSeq" id="WP_264196632.1">
    <property type="nucleotide sequence ID" value="NZ_BLAY01000066.1"/>
</dbReference>
<keyword evidence="3" id="KW-0238">DNA-binding</keyword>
<evidence type="ECO:0000259" key="6">
    <source>
        <dbReference type="Pfam" id="PF07282"/>
    </source>
</evidence>
<dbReference type="InterPro" id="IPR001959">
    <property type="entry name" value="Transposase"/>
</dbReference>
<dbReference type="Pfam" id="PF01385">
    <property type="entry name" value="OrfB_IS605"/>
    <property type="match status" value="1"/>
</dbReference>
<evidence type="ECO:0000256" key="2">
    <source>
        <dbReference type="ARBA" id="ARBA00022578"/>
    </source>
</evidence>
<dbReference type="NCBIfam" id="NF040570">
    <property type="entry name" value="guided_TnpB"/>
    <property type="match status" value="1"/>
</dbReference>
<keyword evidence="9" id="KW-1185">Reference proteome</keyword>
<evidence type="ECO:0000259" key="5">
    <source>
        <dbReference type="Pfam" id="PF01385"/>
    </source>
</evidence>
<accession>A0AAV3XDH4</accession>
<dbReference type="NCBIfam" id="TIGR01766">
    <property type="entry name" value="IS200/IS605 family accessory protein TnpB-like domain"/>
    <property type="match status" value="1"/>
</dbReference>
<dbReference type="EMBL" id="BLAY01000066">
    <property type="protein sequence ID" value="GET39451.1"/>
    <property type="molecule type" value="Genomic_DNA"/>
</dbReference>
<dbReference type="AlphaFoldDB" id="A0AAV3XDH4"/>
<proteinExistence type="inferred from homology"/>
<keyword evidence="4" id="KW-0233">DNA recombination</keyword>
<evidence type="ECO:0000256" key="4">
    <source>
        <dbReference type="ARBA" id="ARBA00023172"/>
    </source>
</evidence>
<feature type="domain" description="CopG-like ribbon-helix-helix" evidence="7">
    <location>
        <begin position="437"/>
        <end position="467"/>
    </location>
</feature>
<evidence type="ECO:0000259" key="7">
    <source>
        <dbReference type="Pfam" id="PF07878"/>
    </source>
</evidence>
<keyword evidence="2" id="KW-0815">Transposition</keyword>
<feature type="domain" description="Probable transposase IS891/IS1136/IS1341" evidence="5">
    <location>
        <begin position="182"/>
        <end position="302"/>
    </location>
</feature>
<dbReference type="Pfam" id="PF07282">
    <property type="entry name" value="Cas12f1-like_TNB"/>
    <property type="match status" value="1"/>
</dbReference>
<organism evidence="8 9">
    <name type="scientific">Microseira wollei NIES-4236</name>
    <dbReference type="NCBI Taxonomy" id="2530354"/>
    <lineage>
        <taxon>Bacteria</taxon>
        <taxon>Bacillati</taxon>
        <taxon>Cyanobacteriota</taxon>
        <taxon>Cyanophyceae</taxon>
        <taxon>Oscillatoriophycideae</taxon>
        <taxon>Aerosakkonematales</taxon>
        <taxon>Aerosakkonemataceae</taxon>
        <taxon>Microseira</taxon>
    </lineage>
</organism>
<dbReference type="GO" id="GO:0003677">
    <property type="term" value="F:DNA binding"/>
    <property type="evidence" value="ECO:0007669"/>
    <property type="project" value="UniProtKB-KW"/>
</dbReference>
<sequence length="483" mass="54854">MYSLKLELKLNNFERSFLAGCAGFSRLVYNFGLSLLTSSWGFEGVKASDSKRLTEIEKVFTNHVKTLPQYAWMKQYSSAIYSSALRNLAKGVDRWRKGTSGFPKFKSKKRGDSFTVLKKAGVYPAKGEPMVPFTNRQVLCPGKKINIPSLGQFRLKQPIPFLCSSQTFTLTRVADRWFVSFALDVDKLPPVIHPVQSVGIDLGVKCFATLSDGSKIVAPPSLKKVKTKLSKDMWRNRNKQAGNRTQGIKSSNNALKYYQRLAKKHARIANIRRDFLQKVTTDISLKYYSIRIEDLNIQGMIANQKLAEAISSLGFYDFRRMLVYKASFFGTKVELVDRWFPSSKTCSYCGNVQPMPLKERVYRCNKCGVSIERDLNAAQNLENAPKDRVRAASAEFTPVDCWSRLPRLKQEANVKLSAMLDLSKFCLARVTSYVLPEIAKALEEWALKEERSVSWLAGKLIEKGVQEYQSQQQQKESTQKESK</sequence>
<dbReference type="InterPro" id="IPR010095">
    <property type="entry name" value="Cas12f1-like_TNB"/>
</dbReference>
<reference evidence="8" key="1">
    <citation type="submission" date="2019-10" db="EMBL/GenBank/DDBJ databases">
        <title>Draft genome sequece of Microseira wollei NIES-4236.</title>
        <authorList>
            <person name="Yamaguchi H."/>
            <person name="Suzuki S."/>
            <person name="Kawachi M."/>
        </authorList>
    </citation>
    <scope>NUCLEOTIDE SEQUENCE</scope>
    <source>
        <strain evidence="8">NIES-4236</strain>
    </source>
</reference>
<protein>
    <submittedName>
        <fullName evidence="8">Transposase</fullName>
    </submittedName>
</protein>